<dbReference type="PRINTS" id="PR00411">
    <property type="entry name" value="PNDRDTASEI"/>
</dbReference>
<protein>
    <submittedName>
        <fullName evidence="9">FAD-dependent oxidoreductase</fullName>
    </submittedName>
</protein>
<evidence type="ECO:0000256" key="4">
    <source>
        <dbReference type="ARBA" id="ARBA00022827"/>
    </source>
</evidence>
<gene>
    <name evidence="9" type="ORF">ACFQU8_01805</name>
</gene>
<evidence type="ECO:0000256" key="2">
    <source>
        <dbReference type="ARBA" id="ARBA00009130"/>
    </source>
</evidence>
<dbReference type="Gene3D" id="3.50.50.60">
    <property type="entry name" value="FAD/NAD(P)-binding domain"/>
    <property type="match status" value="2"/>
</dbReference>
<accession>A0ABW2UQH1</accession>
<keyword evidence="5" id="KW-0560">Oxidoreductase</keyword>
<comment type="caution">
    <text evidence="9">The sequence shown here is derived from an EMBL/GenBank/DDBJ whole genome shotgun (WGS) entry which is preliminary data.</text>
</comment>
<evidence type="ECO:0000256" key="6">
    <source>
        <dbReference type="ARBA" id="ARBA00023284"/>
    </source>
</evidence>
<name>A0ABW2UQH1_9BACI</name>
<keyword evidence="10" id="KW-1185">Reference proteome</keyword>
<proteinExistence type="inferred from homology"/>
<evidence type="ECO:0000256" key="3">
    <source>
        <dbReference type="ARBA" id="ARBA00022630"/>
    </source>
</evidence>
<dbReference type="Pfam" id="PF07992">
    <property type="entry name" value="Pyr_redox_2"/>
    <property type="match status" value="1"/>
</dbReference>
<comment type="similarity">
    <text evidence="2">Belongs to the class-III pyridine nucleotide-disulfide oxidoreductase family.</text>
</comment>
<dbReference type="PRINTS" id="PR00368">
    <property type="entry name" value="FADPNR"/>
</dbReference>
<sequence>MARKIMIVGGVAGGANVAAQLRHDDSEAEITLFDKGEHIAFSTCGMPYYIGDVVEERDHLLVSPDKIAQKYNSHVYTQTEVTAIDRTNKLLTYRDASGTQQTAYDKLVLTPGASAVKPDFAGMNEERVFTLHTISDMDAIKDYVDTYKPQSCAIVGAGFVGMEMVENIQALGLDCTLINHSRHVMKLVESDMASDIEDHIQEKGVRLLLNEGLASFSDDGTTLNLESGKPIQADMTILAVGIKPNTELAEASGLTTGETGGIHVNSYMQTNDPDIYALGDAVETPDVVTGKPRHVALAGPAHRQAAIAASHINGRREPYKGIQGTAIFKVFDLSVGTTGLNKAALDDLGINYQEVTHESRAHAAYYPGAEKVRLKLLFDAKDGRLYGAQAVGKEGVDKRLAVLATALKANLPVHELPDLELGYAPPYSSPKDPVNVIGYKAASKLPE</sequence>
<dbReference type="InterPro" id="IPR036188">
    <property type="entry name" value="FAD/NAD-bd_sf"/>
</dbReference>
<organism evidence="9 10">
    <name type="scientific">Lentibacillus kimchii</name>
    <dbReference type="NCBI Taxonomy" id="1542911"/>
    <lineage>
        <taxon>Bacteria</taxon>
        <taxon>Bacillati</taxon>
        <taxon>Bacillota</taxon>
        <taxon>Bacilli</taxon>
        <taxon>Bacillales</taxon>
        <taxon>Bacillaceae</taxon>
        <taxon>Lentibacillus</taxon>
    </lineage>
</organism>
<dbReference type="InterPro" id="IPR004099">
    <property type="entry name" value="Pyr_nucl-diS_OxRdtase_dimer"/>
</dbReference>
<keyword evidence="6" id="KW-0676">Redox-active center</keyword>
<dbReference type="EMBL" id="JBHTGR010000002">
    <property type="protein sequence ID" value="MFC7745979.1"/>
    <property type="molecule type" value="Genomic_DNA"/>
</dbReference>
<dbReference type="PANTHER" id="PTHR43429:SF1">
    <property type="entry name" value="NAD(P)H SULFUR OXIDOREDUCTASE (COA-DEPENDENT)"/>
    <property type="match status" value="1"/>
</dbReference>
<dbReference type="SUPFAM" id="SSF55424">
    <property type="entry name" value="FAD/NAD-linked reductases, dimerisation (C-terminal) domain"/>
    <property type="match status" value="1"/>
</dbReference>
<dbReference type="RefSeq" id="WP_382357456.1">
    <property type="nucleotide sequence ID" value="NZ_JBHTGR010000002.1"/>
</dbReference>
<evidence type="ECO:0000313" key="10">
    <source>
        <dbReference type="Proteomes" id="UP001596620"/>
    </source>
</evidence>
<dbReference type="InterPro" id="IPR050260">
    <property type="entry name" value="FAD-bd_OxRdtase"/>
</dbReference>
<keyword evidence="3" id="KW-0285">Flavoprotein</keyword>
<reference evidence="10" key="1">
    <citation type="journal article" date="2019" name="Int. J. Syst. Evol. Microbiol.">
        <title>The Global Catalogue of Microorganisms (GCM) 10K type strain sequencing project: providing services to taxonomists for standard genome sequencing and annotation.</title>
        <authorList>
            <consortium name="The Broad Institute Genomics Platform"/>
            <consortium name="The Broad Institute Genome Sequencing Center for Infectious Disease"/>
            <person name="Wu L."/>
            <person name="Ma J."/>
        </authorList>
    </citation>
    <scope>NUCLEOTIDE SEQUENCE [LARGE SCALE GENOMIC DNA]</scope>
    <source>
        <strain evidence="10">JCM 30234</strain>
    </source>
</reference>
<dbReference type="Proteomes" id="UP001596620">
    <property type="component" value="Unassembled WGS sequence"/>
</dbReference>
<evidence type="ECO:0000259" key="8">
    <source>
        <dbReference type="Pfam" id="PF07992"/>
    </source>
</evidence>
<dbReference type="InterPro" id="IPR023753">
    <property type="entry name" value="FAD/NAD-binding_dom"/>
</dbReference>
<dbReference type="InterPro" id="IPR016156">
    <property type="entry name" value="FAD/NAD-linked_Rdtase_dimer_sf"/>
</dbReference>
<evidence type="ECO:0000256" key="1">
    <source>
        <dbReference type="ARBA" id="ARBA00001974"/>
    </source>
</evidence>
<keyword evidence="4" id="KW-0274">FAD</keyword>
<dbReference type="SUPFAM" id="SSF51905">
    <property type="entry name" value="FAD/NAD(P)-binding domain"/>
    <property type="match status" value="2"/>
</dbReference>
<comment type="cofactor">
    <cofactor evidence="1">
        <name>FAD</name>
        <dbReference type="ChEBI" id="CHEBI:57692"/>
    </cofactor>
</comment>
<feature type="domain" description="Pyridine nucleotide-disulphide oxidoreductase dimerisation" evidence="7">
    <location>
        <begin position="327"/>
        <end position="428"/>
    </location>
</feature>
<dbReference type="Pfam" id="PF02852">
    <property type="entry name" value="Pyr_redox_dim"/>
    <property type="match status" value="1"/>
</dbReference>
<dbReference type="PANTHER" id="PTHR43429">
    <property type="entry name" value="PYRIDINE NUCLEOTIDE-DISULFIDE OXIDOREDUCTASE DOMAIN-CONTAINING"/>
    <property type="match status" value="1"/>
</dbReference>
<evidence type="ECO:0000256" key="5">
    <source>
        <dbReference type="ARBA" id="ARBA00023002"/>
    </source>
</evidence>
<feature type="domain" description="FAD/NAD(P)-binding" evidence="8">
    <location>
        <begin position="4"/>
        <end position="292"/>
    </location>
</feature>
<evidence type="ECO:0000313" key="9">
    <source>
        <dbReference type="EMBL" id="MFC7745979.1"/>
    </source>
</evidence>
<evidence type="ECO:0000259" key="7">
    <source>
        <dbReference type="Pfam" id="PF02852"/>
    </source>
</evidence>